<evidence type="ECO:0000313" key="2">
    <source>
        <dbReference type="EMBL" id="JAP17536.1"/>
    </source>
</evidence>
<dbReference type="AlphaFoldDB" id="A0A0V0HCC5"/>
<organism evidence="2">
    <name type="scientific">Solanum chacoense</name>
    <name type="common">Chaco potato</name>
    <dbReference type="NCBI Taxonomy" id="4108"/>
    <lineage>
        <taxon>Eukaryota</taxon>
        <taxon>Viridiplantae</taxon>
        <taxon>Streptophyta</taxon>
        <taxon>Embryophyta</taxon>
        <taxon>Tracheophyta</taxon>
        <taxon>Spermatophyta</taxon>
        <taxon>Magnoliopsida</taxon>
        <taxon>eudicotyledons</taxon>
        <taxon>Gunneridae</taxon>
        <taxon>Pentapetalae</taxon>
        <taxon>asterids</taxon>
        <taxon>lamiids</taxon>
        <taxon>Solanales</taxon>
        <taxon>Solanaceae</taxon>
        <taxon>Solanoideae</taxon>
        <taxon>Solaneae</taxon>
        <taxon>Solanum</taxon>
    </lineage>
</organism>
<evidence type="ECO:0000256" key="1">
    <source>
        <dbReference type="SAM" id="MobiDB-lite"/>
    </source>
</evidence>
<name>A0A0V0HCC5_SOLCH</name>
<feature type="non-terminal residue" evidence="2">
    <location>
        <position position="1"/>
    </location>
</feature>
<feature type="region of interest" description="Disordered" evidence="1">
    <location>
        <begin position="40"/>
        <end position="60"/>
    </location>
</feature>
<dbReference type="EMBL" id="GEDG01022403">
    <property type="protein sequence ID" value="JAP17536.1"/>
    <property type="molecule type" value="Transcribed_RNA"/>
</dbReference>
<accession>A0A0V0HCC5</accession>
<reference evidence="2" key="1">
    <citation type="submission" date="2015-12" db="EMBL/GenBank/DDBJ databases">
        <title>Gene expression during late stages of embryo sac development: a critical building block for successful pollen-pistil interactions.</title>
        <authorList>
            <person name="Liu Y."/>
            <person name="Joly V."/>
            <person name="Sabar M."/>
            <person name="Matton D.P."/>
        </authorList>
    </citation>
    <scope>NUCLEOTIDE SEQUENCE</scope>
</reference>
<sequence length="60" mass="7268">EGRVYVDLSPTPWRYIGCFQKTLESSNAYQRSFEKEKYRSKEENLLNKQRPKIENRSLKQ</sequence>
<proteinExistence type="predicted"/>
<protein>
    <submittedName>
        <fullName evidence="2">Putative ovule protein</fullName>
    </submittedName>
</protein>